<feature type="region of interest" description="Disordered" evidence="1">
    <location>
        <begin position="1"/>
        <end position="70"/>
    </location>
</feature>
<organism evidence="2 3">
    <name type="scientific">Dreissena polymorpha</name>
    <name type="common">Zebra mussel</name>
    <name type="synonym">Mytilus polymorpha</name>
    <dbReference type="NCBI Taxonomy" id="45954"/>
    <lineage>
        <taxon>Eukaryota</taxon>
        <taxon>Metazoa</taxon>
        <taxon>Spiralia</taxon>
        <taxon>Lophotrochozoa</taxon>
        <taxon>Mollusca</taxon>
        <taxon>Bivalvia</taxon>
        <taxon>Autobranchia</taxon>
        <taxon>Heteroconchia</taxon>
        <taxon>Euheterodonta</taxon>
        <taxon>Imparidentia</taxon>
        <taxon>Neoheterodontei</taxon>
        <taxon>Myida</taxon>
        <taxon>Dreissenoidea</taxon>
        <taxon>Dreissenidae</taxon>
        <taxon>Dreissena</taxon>
    </lineage>
</organism>
<dbReference type="AlphaFoldDB" id="A0A9D4HD92"/>
<dbReference type="Proteomes" id="UP000828390">
    <property type="component" value="Unassembled WGS sequence"/>
</dbReference>
<feature type="compositionally biased region" description="Low complexity" evidence="1">
    <location>
        <begin position="11"/>
        <end position="30"/>
    </location>
</feature>
<name>A0A9D4HD92_DREPO</name>
<gene>
    <name evidence="2" type="ORF">DPMN_058201</name>
</gene>
<dbReference type="EMBL" id="JAIWYP010000013">
    <property type="protein sequence ID" value="KAH3715490.1"/>
    <property type="molecule type" value="Genomic_DNA"/>
</dbReference>
<feature type="compositionally biased region" description="Polar residues" evidence="1">
    <location>
        <begin position="1"/>
        <end position="10"/>
    </location>
</feature>
<comment type="caution">
    <text evidence="2">The sequence shown here is derived from an EMBL/GenBank/DDBJ whole genome shotgun (WGS) entry which is preliminary data.</text>
</comment>
<sequence>TRGHETQTAYSNSSNSNSLFVSRKSSNSNSLFTRGNETQTSTRGNETQTSTCGNETQTPLKLSNAESTQS</sequence>
<feature type="non-terminal residue" evidence="2">
    <location>
        <position position="70"/>
    </location>
</feature>
<proteinExistence type="predicted"/>
<evidence type="ECO:0000313" key="2">
    <source>
        <dbReference type="EMBL" id="KAH3715490.1"/>
    </source>
</evidence>
<evidence type="ECO:0000313" key="3">
    <source>
        <dbReference type="Proteomes" id="UP000828390"/>
    </source>
</evidence>
<accession>A0A9D4HD92</accession>
<reference evidence="2" key="1">
    <citation type="journal article" date="2019" name="bioRxiv">
        <title>The Genome of the Zebra Mussel, Dreissena polymorpha: A Resource for Invasive Species Research.</title>
        <authorList>
            <person name="McCartney M.A."/>
            <person name="Auch B."/>
            <person name="Kono T."/>
            <person name="Mallez S."/>
            <person name="Zhang Y."/>
            <person name="Obille A."/>
            <person name="Becker A."/>
            <person name="Abrahante J.E."/>
            <person name="Garbe J."/>
            <person name="Badalamenti J.P."/>
            <person name="Herman A."/>
            <person name="Mangelson H."/>
            <person name="Liachko I."/>
            <person name="Sullivan S."/>
            <person name="Sone E.D."/>
            <person name="Koren S."/>
            <person name="Silverstein K.A.T."/>
            <person name="Beckman K.B."/>
            <person name="Gohl D.M."/>
        </authorList>
    </citation>
    <scope>NUCLEOTIDE SEQUENCE</scope>
    <source>
        <strain evidence="2">Duluth1</strain>
        <tissue evidence="2">Whole animal</tissue>
    </source>
</reference>
<reference evidence="2" key="2">
    <citation type="submission" date="2020-11" db="EMBL/GenBank/DDBJ databases">
        <authorList>
            <person name="McCartney M.A."/>
            <person name="Auch B."/>
            <person name="Kono T."/>
            <person name="Mallez S."/>
            <person name="Becker A."/>
            <person name="Gohl D.M."/>
            <person name="Silverstein K.A.T."/>
            <person name="Koren S."/>
            <person name="Bechman K.B."/>
            <person name="Herman A."/>
            <person name="Abrahante J.E."/>
            <person name="Garbe J."/>
        </authorList>
    </citation>
    <scope>NUCLEOTIDE SEQUENCE</scope>
    <source>
        <strain evidence="2">Duluth1</strain>
        <tissue evidence="2">Whole animal</tissue>
    </source>
</reference>
<keyword evidence="3" id="KW-1185">Reference proteome</keyword>
<protein>
    <submittedName>
        <fullName evidence="2">Uncharacterized protein</fullName>
    </submittedName>
</protein>
<evidence type="ECO:0000256" key="1">
    <source>
        <dbReference type="SAM" id="MobiDB-lite"/>
    </source>
</evidence>
<feature type="compositionally biased region" description="Polar residues" evidence="1">
    <location>
        <begin position="31"/>
        <end position="70"/>
    </location>
</feature>